<keyword evidence="3" id="KW-1185">Reference proteome</keyword>
<feature type="domain" description="UBA" evidence="1">
    <location>
        <begin position="126"/>
        <end position="172"/>
    </location>
</feature>
<dbReference type="EMBL" id="CAJJDP010000145">
    <property type="protein sequence ID" value="CAD8208513.1"/>
    <property type="molecule type" value="Genomic_DNA"/>
</dbReference>
<dbReference type="PROSITE" id="PS50030">
    <property type="entry name" value="UBA"/>
    <property type="match status" value="1"/>
</dbReference>
<gene>
    <name evidence="2" type="ORF">POCTA_138.1.T1440098</name>
</gene>
<dbReference type="OMA" id="HCKKREG"/>
<organism evidence="2 3">
    <name type="scientific">Paramecium octaurelia</name>
    <dbReference type="NCBI Taxonomy" id="43137"/>
    <lineage>
        <taxon>Eukaryota</taxon>
        <taxon>Sar</taxon>
        <taxon>Alveolata</taxon>
        <taxon>Ciliophora</taxon>
        <taxon>Intramacronucleata</taxon>
        <taxon>Oligohymenophorea</taxon>
        <taxon>Peniculida</taxon>
        <taxon>Parameciidae</taxon>
        <taxon>Paramecium</taxon>
    </lineage>
</organism>
<reference evidence="2" key="1">
    <citation type="submission" date="2021-01" db="EMBL/GenBank/DDBJ databases">
        <authorList>
            <consortium name="Genoscope - CEA"/>
            <person name="William W."/>
        </authorList>
    </citation>
    <scope>NUCLEOTIDE SEQUENCE</scope>
</reference>
<evidence type="ECO:0000313" key="2">
    <source>
        <dbReference type="EMBL" id="CAD8208513.1"/>
    </source>
</evidence>
<dbReference type="Proteomes" id="UP000683925">
    <property type="component" value="Unassembled WGS sequence"/>
</dbReference>
<dbReference type="OrthoDB" id="304115at2759"/>
<accession>A0A8S1Y5H3</accession>
<dbReference type="InterPro" id="IPR015940">
    <property type="entry name" value="UBA"/>
</dbReference>
<evidence type="ECO:0000313" key="3">
    <source>
        <dbReference type="Proteomes" id="UP000683925"/>
    </source>
</evidence>
<proteinExistence type="predicted"/>
<dbReference type="SMART" id="SM00165">
    <property type="entry name" value="UBA"/>
    <property type="match status" value="3"/>
</dbReference>
<protein>
    <recommendedName>
        <fullName evidence="1">UBA domain-containing protein</fullName>
    </recommendedName>
</protein>
<comment type="caution">
    <text evidence="2">The sequence shown here is derived from an EMBL/GenBank/DDBJ whole genome shotgun (WGS) entry which is preliminary data.</text>
</comment>
<evidence type="ECO:0000259" key="1">
    <source>
        <dbReference type="PROSITE" id="PS50030"/>
    </source>
</evidence>
<dbReference type="AlphaFoldDB" id="A0A8S1Y5H3"/>
<sequence length="265" mass="31051">MDSRQSKVIEKIEKAGLLEKHNQLITQGYTNPWFNYKLLKEHDGNLDQVIVFYNEHRKKKDEQNAKALKILETMGWLNKHQELVEKGFAQVKKNLKALLRTEGDVAKSIEKLSNKKAIQTDQPIEQIIEQHGFKVQYEKLKEMGYDNDKRIVRLLLKFNGNLEPIIDKLLSGREGKHHHCKKREGKCEKKNKDSQEFQEFKLKKKEFKKKLQQLEQSGIHRHKAVKLLAIWNGDADAVIKWVNQVKPQTKAETQTLQEQQVPAQE</sequence>
<name>A0A8S1Y5H3_PAROT</name>